<keyword evidence="2" id="KW-1185">Reference proteome</keyword>
<dbReference type="PANTHER" id="PTHR46060">
    <property type="entry name" value="MARINER MOS1 TRANSPOSASE-LIKE PROTEIN"/>
    <property type="match status" value="1"/>
</dbReference>
<reference evidence="1 2" key="1">
    <citation type="journal article" date="2022" name="Allergy">
        <title>Genome assembly and annotation of Periplaneta americana reveal a comprehensive cockroach allergen profile.</title>
        <authorList>
            <person name="Wang L."/>
            <person name="Xiong Q."/>
            <person name="Saelim N."/>
            <person name="Wang L."/>
            <person name="Nong W."/>
            <person name="Wan A.T."/>
            <person name="Shi M."/>
            <person name="Liu X."/>
            <person name="Cao Q."/>
            <person name="Hui J.H.L."/>
            <person name="Sookrung N."/>
            <person name="Leung T.F."/>
            <person name="Tungtrongchitr A."/>
            <person name="Tsui S.K.W."/>
        </authorList>
    </citation>
    <scope>NUCLEOTIDE SEQUENCE [LARGE SCALE GENOMIC DNA]</scope>
    <source>
        <strain evidence="1">PWHHKU_190912</strain>
    </source>
</reference>
<protein>
    <submittedName>
        <fullName evidence="1">Uncharacterized protein</fullName>
    </submittedName>
</protein>
<dbReference type="Proteomes" id="UP001148838">
    <property type="component" value="Unassembled WGS sequence"/>
</dbReference>
<dbReference type="InterPro" id="IPR052709">
    <property type="entry name" value="Transposase-MT_Hybrid"/>
</dbReference>
<comment type="caution">
    <text evidence="1">The sequence shown here is derived from an EMBL/GenBank/DDBJ whole genome shotgun (WGS) entry which is preliminary data.</text>
</comment>
<organism evidence="1 2">
    <name type="scientific">Periplaneta americana</name>
    <name type="common">American cockroach</name>
    <name type="synonym">Blatta americana</name>
    <dbReference type="NCBI Taxonomy" id="6978"/>
    <lineage>
        <taxon>Eukaryota</taxon>
        <taxon>Metazoa</taxon>
        <taxon>Ecdysozoa</taxon>
        <taxon>Arthropoda</taxon>
        <taxon>Hexapoda</taxon>
        <taxon>Insecta</taxon>
        <taxon>Pterygota</taxon>
        <taxon>Neoptera</taxon>
        <taxon>Polyneoptera</taxon>
        <taxon>Dictyoptera</taxon>
        <taxon>Blattodea</taxon>
        <taxon>Blattoidea</taxon>
        <taxon>Blattidae</taxon>
        <taxon>Blattinae</taxon>
        <taxon>Periplaneta</taxon>
    </lineage>
</organism>
<dbReference type="Gene3D" id="3.30.420.10">
    <property type="entry name" value="Ribonuclease H-like superfamily/Ribonuclease H"/>
    <property type="match status" value="1"/>
</dbReference>
<dbReference type="PANTHER" id="PTHR46060:SF1">
    <property type="entry name" value="MARINER MOS1 TRANSPOSASE-LIKE PROTEIN"/>
    <property type="match status" value="1"/>
</dbReference>
<accession>A0ABQ8S9C2</accession>
<dbReference type="EMBL" id="JAJSOF020000033">
    <property type="protein sequence ID" value="KAJ4430430.1"/>
    <property type="molecule type" value="Genomic_DNA"/>
</dbReference>
<evidence type="ECO:0000313" key="1">
    <source>
        <dbReference type="EMBL" id="KAJ4430430.1"/>
    </source>
</evidence>
<dbReference type="InterPro" id="IPR036397">
    <property type="entry name" value="RNaseH_sf"/>
</dbReference>
<proteinExistence type="predicted"/>
<sequence length="379" mass="45346">MFSKYEERCFIKIQIARGKNARQCHTALLEACGRETSPYRTVARWKHAFRNGREDVHQKRGDVRSQSASDDVYVNSVRALLQEHRCWTCIELAREVGIAPGTILHVLKKQSKMRTICARWVPHNFKVENMWQRIETARLHLERYGREGERVFRRIITLDETWVRCYQPKSKRQSSQKAWVDITARLEKPTYYGRNDHDFKIKCRKQKTDVEAFVISLLSKNLKVRIYKTALILPVVLHGCETWTLTLREEQRLRMFENKVLRKIFGTKRDAVTEEWRKLHNAELHAFYSTPDIIRKIKSRRLRWAGHVARMGESSNAYRVLVGRPEGKRPLERPRRRWEDNIKMDLREVVYDDRDWINLAQYRDRWRAYVRAAMNLRVP</sequence>
<gene>
    <name evidence="1" type="ORF">ANN_22646</name>
</gene>
<name>A0ABQ8S9C2_PERAM</name>
<evidence type="ECO:0000313" key="2">
    <source>
        <dbReference type="Proteomes" id="UP001148838"/>
    </source>
</evidence>